<dbReference type="Proteomes" id="UP000525078">
    <property type="component" value="Unassembled WGS sequence"/>
</dbReference>
<evidence type="ECO:0000313" key="3">
    <source>
        <dbReference type="Proteomes" id="UP000525078"/>
    </source>
</evidence>
<dbReference type="PANTHER" id="PTHR24128">
    <property type="entry name" value="HOMEOBOX PROTEIN WARIAI"/>
    <property type="match status" value="1"/>
</dbReference>
<dbReference type="InterPro" id="IPR002110">
    <property type="entry name" value="Ankyrin_rpt"/>
</dbReference>
<dbReference type="PROSITE" id="PS50088">
    <property type="entry name" value="ANK_REPEAT"/>
    <property type="match status" value="1"/>
</dbReference>
<organism evidence="2 3">
    <name type="scientific">Cannabis sativa</name>
    <name type="common">Hemp</name>
    <name type="synonym">Marijuana</name>
    <dbReference type="NCBI Taxonomy" id="3483"/>
    <lineage>
        <taxon>Eukaryota</taxon>
        <taxon>Viridiplantae</taxon>
        <taxon>Streptophyta</taxon>
        <taxon>Embryophyta</taxon>
        <taxon>Tracheophyta</taxon>
        <taxon>Spermatophyta</taxon>
        <taxon>Magnoliopsida</taxon>
        <taxon>eudicotyledons</taxon>
        <taxon>Gunneridae</taxon>
        <taxon>Pentapetalae</taxon>
        <taxon>rosids</taxon>
        <taxon>fabids</taxon>
        <taxon>Rosales</taxon>
        <taxon>Cannabaceae</taxon>
        <taxon>Cannabis</taxon>
    </lineage>
</organism>
<dbReference type="InterPro" id="IPR036770">
    <property type="entry name" value="Ankyrin_rpt-contain_sf"/>
</dbReference>
<gene>
    <name evidence="2" type="ORF">F8388_001593</name>
</gene>
<dbReference type="EMBL" id="JAATIP010000007">
    <property type="protein sequence ID" value="KAF4395206.1"/>
    <property type="molecule type" value="Genomic_DNA"/>
</dbReference>
<dbReference type="AlphaFoldDB" id="A0A7J6HIX1"/>
<evidence type="ECO:0008006" key="4">
    <source>
        <dbReference type="Google" id="ProtNLM"/>
    </source>
</evidence>
<evidence type="ECO:0000313" key="2">
    <source>
        <dbReference type="EMBL" id="KAF4395206.1"/>
    </source>
</evidence>
<dbReference type="SMART" id="SM00248">
    <property type="entry name" value="ANK"/>
    <property type="match status" value="4"/>
</dbReference>
<keyword evidence="1" id="KW-0040">ANK repeat</keyword>
<reference evidence="2 3" key="1">
    <citation type="journal article" date="2020" name="bioRxiv">
        <title>Sequence and annotation of 42 cannabis genomes reveals extensive copy number variation in cannabinoid synthesis and pathogen resistance genes.</title>
        <authorList>
            <person name="Mckernan K.J."/>
            <person name="Helbert Y."/>
            <person name="Kane L.T."/>
            <person name="Ebling H."/>
            <person name="Zhang L."/>
            <person name="Liu B."/>
            <person name="Eaton Z."/>
            <person name="Mclaughlin S."/>
            <person name="Kingan S."/>
            <person name="Baybayan P."/>
            <person name="Concepcion G."/>
            <person name="Jordan M."/>
            <person name="Riva A."/>
            <person name="Barbazuk W."/>
            <person name="Harkins T."/>
        </authorList>
    </citation>
    <scope>NUCLEOTIDE SEQUENCE [LARGE SCALE GENOMIC DNA]</scope>
    <source>
        <strain evidence="3">cv. Jamaican Lion 4</strain>
        <tissue evidence="2">Leaf</tissue>
    </source>
</reference>
<feature type="repeat" description="ANK" evidence="1">
    <location>
        <begin position="70"/>
        <end position="92"/>
    </location>
</feature>
<evidence type="ECO:0000256" key="1">
    <source>
        <dbReference type="PROSITE-ProRule" id="PRU00023"/>
    </source>
</evidence>
<dbReference type="Gene3D" id="1.25.40.20">
    <property type="entry name" value="Ankyrin repeat-containing domain"/>
    <property type="match status" value="1"/>
</dbReference>
<protein>
    <recommendedName>
        <fullName evidence="4">Ankyrin repeat-containing protein BDA1-like</fullName>
    </recommendedName>
</protein>
<dbReference type="SUPFAM" id="SSF48403">
    <property type="entry name" value="Ankyrin repeat"/>
    <property type="match status" value="1"/>
</dbReference>
<name>A0A7J6HIX1_CANSA</name>
<dbReference type="PANTHER" id="PTHR24128:SF84">
    <property type="entry name" value="ANKYRIN REPEAT-CONTAINING PROTEIN BDA1-LIKE"/>
    <property type="match status" value="1"/>
</dbReference>
<dbReference type="PROSITE" id="PS50297">
    <property type="entry name" value="ANK_REP_REGION"/>
    <property type="match status" value="1"/>
</dbReference>
<dbReference type="Pfam" id="PF12796">
    <property type="entry name" value="Ank_2"/>
    <property type="match status" value="2"/>
</dbReference>
<proteinExistence type="predicted"/>
<accession>A0A7J6HIX1</accession>
<comment type="caution">
    <text evidence="2">The sequence shown here is derived from an EMBL/GenBank/DDBJ whole genome shotgun (WGS) entry which is preliminary data.</text>
</comment>
<sequence length="208" mass="23264">MEPTRIFEASLTGDITKLHSLLFEDPFLLDRVTLNSVETPLHISCMAGQTEITKEFLSLRPKWAEELNQQGLSPLHMASANGHVEIVKEIVSVVGANICRLKGQDGKVSLHFAAMKGQVSVLRELVSACPESLSDVTVGEESVLHLAVKNNQFEAVRVLIEELRKLGKMEIVNWKDIEGNTVLHLATFHKQHQASSLYFYLIDIYMVI</sequence>